<name>A0A4J2D7D0_STREE</name>
<dbReference type="EMBL" id="CAATIE010000016">
    <property type="protein sequence ID" value="VNQ50956.1"/>
    <property type="molecule type" value="Genomic_DNA"/>
</dbReference>
<dbReference type="AlphaFoldDB" id="A0A4J2D7D0"/>
<accession>A0A4J2D7D0</accession>
<protein>
    <submittedName>
        <fullName evidence="1">Uncharacterized protein</fullName>
    </submittedName>
</protein>
<gene>
    <name evidence="1" type="ORF">SAMEA2783854_02034</name>
</gene>
<sequence length="74" mass="8450">MRYRLLMLLMENLVHLELQGEMAVLLMSIQHGLIMQQEQMDLVLIAQTINSILVFIQTLNQTIAPTLKNTSGLK</sequence>
<reference evidence="1" key="1">
    <citation type="submission" date="2019-04" db="EMBL/GenBank/DDBJ databases">
        <authorList>
            <consortium name="Pathogen Informatics"/>
        </authorList>
    </citation>
    <scope>NUCLEOTIDE SEQUENCE</scope>
    <source>
        <strain evidence="1">GPSC65</strain>
    </source>
</reference>
<evidence type="ECO:0000313" key="1">
    <source>
        <dbReference type="EMBL" id="VNQ50956.1"/>
    </source>
</evidence>
<organism evidence="1">
    <name type="scientific">Streptococcus pneumoniae</name>
    <dbReference type="NCBI Taxonomy" id="1313"/>
    <lineage>
        <taxon>Bacteria</taxon>
        <taxon>Bacillati</taxon>
        <taxon>Bacillota</taxon>
        <taxon>Bacilli</taxon>
        <taxon>Lactobacillales</taxon>
        <taxon>Streptococcaceae</taxon>
        <taxon>Streptococcus</taxon>
    </lineage>
</organism>
<proteinExistence type="predicted"/>